<dbReference type="SUPFAM" id="SSF140731">
    <property type="entry name" value="PA2201 C-terminal domain-like"/>
    <property type="match status" value="1"/>
</dbReference>
<dbReference type="InterPro" id="IPR028983">
    <property type="entry name" value="PA2201-like_C"/>
</dbReference>
<evidence type="ECO:0000313" key="3">
    <source>
        <dbReference type="EMBL" id="GFH87176.1"/>
    </source>
</evidence>
<evidence type="ECO:0008006" key="5">
    <source>
        <dbReference type="Google" id="ProtNLM"/>
    </source>
</evidence>
<feature type="domain" description="PoNi N-terminal" evidence="1">
    <location>
        <begin position="24"/>
        <end position="143"/>
    </location>
</feature>
<evidence type="ECO:0000259" key="2">
    <source>
        <dbReference type="Pfam" id="PF08929"/>
    </source>
</evidence>
<reference evidence="3 4" key="1">
    <citation type="journal article" date="2020" name="Microbiome">
        <title>Single-cell genomics of uncultured bacteria reveals dietary fiber responders in the mouse gut microbiota.</title>
        <authorList>
            <person name="Chijiiwa R."/>
            <person name="Hosokawa M."/>
            <person name="Kogawa M."/>
            <person name="Nishikawa Y."/>
            <person name="Ide K."/>
            <person name="Sakanashi C."/>
            <person name="Takahashi K."/>
            <person name="Takeyama H."/>
        </authorList>
    </citation>
    <scope>NUCLEOTIDE SEQUENCE [LARGE SCALE GENOMIC DNA]</scope>
    <source>
        <strain evidence="3">IMSAGC_001</strain>
    </source>
</reference>
<sequence length="271" mass="31768">MKWGNGQTVPCETIKNSVLYMETRDKLFTEEQYRKQLAGYSKRCKQLESSIMEIINAEKEHIQLYSAPNSNVAYNKTVTLFGCKLNSFLTKYSVGEDMEVLKYNYNDLLETLTNHWTITGMYVQMLWMLSIGIMLDTDEQNIRILSSMVDNENVNDALYDFLIKYRLTDWERCSNTVLFPVPYQNALSIISSNNQSKELSIQKLEKYLKKEWYQGHSDCAWHDDHKYGIRHDGYWSFESGALVKILGLDDSSLKGLPYYPYDMVHWNENKI</sequence>
<dbReference type="Gene3D" id="1.10.3920.10">
    <property type="entry name" value="PA2201 C-terminal domain-like"/>
    <property type="match status" value="1"/>
</dbReference>
<accession>A0A7J0A4T2</accession>
<evidence type="ECO:0000259" key="1">
    <source>
        <dbReference type="Pfam" id="PF08928"/>
    </source>
</evidence>
<comment type="caution">
    <text evidence="3">The sequence shown here is derived from an EMBL/GenBank/DDBJ whole genome shotgun (WGS) entry which is preliminary data.</text>
</comment>
<evidence type="ECO:0000313" key="4">
    <source>
        <dbReference type="Proteomes" id="UP000491181"/>
    </source>
</evidence>
<proteinExistence type="predicted"/>
<dbReference type="Pfam" id="PF08929">
    <property type="entry name" value="PoNi_C"/>
    <property type="match status" value="1"/>
</dbReference>
<feature type="domain" description="PoNi C-terminal" evidence="2">
    <location>
        <begin position="155"/>
        <end position="263"/>
    </location>
</feature>
<dbReference type="Pfam" id="PF08928">
    <property type="entry name" value="PoNi_N"/>
    <property type="match status" value="1"/>
</dbReference>
<organism evidence="3 4">
    <name type="scientific">Bacteroides acidifaciens</name>
    <dbReference type="NCBI Taxonomy" id="85831"/>
    <lineage>
        <taxon>Bacteria</taxon>
        <taxon>Pseudomonadati</taxon>
        <taxon>Bacteroidota</taxon>
        <taxon>Bacteroidia</taxon>
        <taxon>Bacteroidales</taxon>
        <taxon>Bacteroidaceae</taxon>
        <taxon>Bacteroides</taxon>
    </lineage>
</organism>
<gene>
    <name evidence="3" type="ORF">IMSAGC001_02601</name>
</gene>
<dbReference type="InterPro" id="IPR015024">
    <property type="entry name" value="PoNi_N"/>
</dbReference>
<dbReference type="InterPro" id="IPR015025">
    <property type="entry name" value="PoNi_C"/>
</dbReference>
<dbReference type="EMBL" id="BLLS01000078">
    <property type="protein sequence ID" value="GFH87176.1"/>
    <property type="molecule type" value="Genomic_DNA"/>
</dbReference>
<name>A0A7J0A4T2_9BACE</name>
<dbReference type="AlphaFoldDB" id="A0A7J0A4T2"/>
<dbReference type="Proteomes" id="UP000491181">
    <property type="component" value="Unassembled WGS sequence"/>
</dbReference>
<protein>
    <recommendedName>
        <fullName evidence="5">DUF1911 domain-containing protein</fullName>
    </recommendedName>
</protein>